<dbReference type="OrthoDB" id="2988973at2"/>
<accession>A0A1I6QG90</accession>
<name>A0A1I6QG90_9BACL</name>
<dbReference type="AlphaFoldDB" id="A0A1I6QG90"/>
<dbReference type="RefSeq" id="WP_091834812.1">
    <property type="nucleotide sequence ID" value="NZ_FPAA01000003.1"/>
</dbReference>
<evidence type="ECO:0000313" key="1">
    <source>
        <dbReference type="EMBL" id="SFS51345.1"/>
    </source>
</evidence>
<keyword evidence="2" id="KW-1185">Reference proteome</keyword>
<reference evidence="2" key="1">
    <citation type="submission" date="2016-10" db="EMBL/GenBank/DDBJ databases">
        <authorList>
            <person name="Varghese N."/>
            <person name="Submissions S."/>
        </authorList>
    </citation>
    <scope>NUCLEOTIDE SEQUENCE [LARGE SCALE GENOMIC DNA]</scope>
    <source>
        <strain evidence="2">DSM 45789</strain>
    </source>
</reference>
<evidence type="ECO:0000313" key="2">
    <source>
        <dbReference type="Proteomes" id="UP000198660"/>
    </source>
</evidence>
<proteinExistence type="predicted"/>
<gene>
    <name evidence="1" type="ORF">SAMN05444972_103128</name>
</gene>
<sequence length="105" mass="12215">MNTVKKALYQDLTQTVNLALGRKAISVQMLTKTVEEARFVRQTRGVFALITYMNQLADHVFTPEEIEILKAHPRRKELTSRVLDHLIKEEVITFTESLMLRRMLS</sequence>
<dbReference type="EMBL" id="FPAA01000003">
    <property type="protein sequence ID" value="SFS51345.1"/>
    <property type="molecule type" value="Genomic_DNA"/>
</dbReference>
<organism evidence="1 2">
    <name type="scientific">Marininema halotolerans</name>
    <dbReference type="NCBI Taxonomy" id="1155944"/>
    <lineage>
        <taxon>Bacteria</taxon>
        <taxon>Bacillati</taxon>
        <taxon>Bacillota</taxon>
        <taxon>Bacilli</taxon>
        <taxon>Bacillales</taxon>
        <taxon>Thermoactinomycetaceae</taxon>
        <taxon>Marininema</taxon>
    </lineage>
</organism>
<dbReference type="Proteomes" id="UP000198660">
    <property type="component" value="Unassembled WGS sequence"/>
</dbReference>
<protein>
    <submittedName>
        <fullName evidence="1">Uncharacterized protein</fullName>
    </submittedName>
</protein>